<feature type="transmembrane region" description="Helical" evidence="1">
    <location>
        <begin position="102"/>
        <end position="126"/>
    </location>
</feature>
<reference evidence="3" key="1">
    <citation type="journal article" date="2017" name="Nat. Ecol. Evol.">
        <title>Genome expansion and lineage-specific genetic innovations in the forest pathogenic fungi Armillaria.</title>
        <authorList>
            <person name="Sipos G."/>
            <person name="Prasanna A.N."/>
            <person name="Walter M.C."/>
            <person name="O'Connor E."/>
            <person name="Balint B."/>
            <person name="Krizsan K."/>
            <person name="Kiss B."/>
            <person name="Hess J."/>
            <person name="Varga T."/>
            <person name="Slot J."/>
            <person name="Riley R."/>
            <person name="Boka B."/>
            <person name="Rigling D."/>
            <person name="Barry K."/>
            <person name="Lee J."/>
            <person name="Mihaltcheva S."/>
            <person name="LaButti K."/>
            <person name="Lipzen A."/>
            <person name="Waldron R."/>
            <person name="Moloney N.M."/>
            <person name="Sperisen C."/>
            <person name="Kredics L."/>
            <person name="Vagvoelgyi C."/>
            <person name="Patrignani A."/>
            <person name="Fitzpatrick D."/>
            <person name="Nagy I."/>
            <person name="Doyle S."/>
            <person name="Anderson J.B."/>
            <person name="Grigoriev I.V."/>
            <person name="Gueldener U."/>
            <person name="Muensterkoetter M."/>
            <person name="Nagy L.G."/>
        </authorList>
    </citation>
    <scope>NUCLEOTIDE SEQUENCE [LARGE SCALE GENOMIC DNA]</scope>
    <source>
        <strain evidence="3">C18/9</strain>
    </source>
</reference>
<feature type="transmembrane region" description="Helical" evidence="1">
    <location>
        <begin position="138"/>
        <end position="155"/>
    </location>
</feature>
<keyword evidence="3" id="KW-1185">Reference proteome</keyword>
<feature type="transmembrane region" description="Helical" evidence="1">
    <location>
        <begin position="25"/>
        <end position="47"/>
    </location>
</feature>
<dbReference type="OMA" id="YMIGFND"/>
<dbReference type="Proteomes" id="UP000219338">
    <property type="component" value="Unassembled WGS sequence"/>
</dbReference>
<feature type="transmembrane region" description="Helical" evidence="1">
    <location>
        <begin position="68"/>
        <end position="90"/>
    </location>
</feature>
<dbReference type="EMBL" id="FUEG01000019">
    <property type="protein sequence ID" value="SJL13269.1"/>
    <property type="molecule type" value="Genomic_DNA"/>
</dbReference>
<sequence length="162" mass="18376">MVNWRDATTIAEQFRKYLPLETQSLHLLVLTVGVIKVTHFCAGIFLWEFLSTLDYEYTVYTGKRPFRWTLIIYLLTRYATMGAMLCYMIGFNDSNEFDCVAWLKATYAFSYGSLALASALIGMRAYDRILSPGSRTDVSVASLFGTVTGWSYLSMSSPGWSM</sequence>
<dbReference type="OrthoDB" id="3197626at2759"/>
<evidence type="ECO:0000313" key="2">
    <source>
        <dbReference type="EMBL" id="SJL13269.1"/>
    </source>
</evidence>
<evidence type="ECO:0000256" key="1">
    <source>
        <dbReference type="SAM" id="Phobius"/>
    </source>
</evidence>
<dbReference type="AlphaFoldDB" id="A0A284RX02"/>
<accession>A0A284RX02</accession>
<organism evidence="2 3">
    <name type="scientific">Armillaria ostoyae</name>
    <name type="common">Armillaria root rot fungus</name>
    <dbReference type="NCBI Taxonomy" id="47428"/>
    <lineage>
        <taxon>Eukaryota</taxon>
        <taxon>Fungi</taxon>
        <taxon>Dikarya</taxon>
        <taxon>Basidiomycota</taxon>
        <taxon>Agaricomycotina</taxon>
        <taxon>Agaricomycetes</taxon>
        <taxon>Agaricomycetidae</taxon>
        <taxon>Agaricales</taxon>
        <taxon>Marasmiineae</taxon>
        <taxon>Physalacriaceae</taxon>
        <taxon>Armillaria</taxon>
    </lineage>
</organism>
<proteinExistence type="predicted"/>
<keyword evidence="1" id="KW-0812">Transmembrane</keyword>
<evidence type="ECO:0000313" key="3">
    <source>
        <dbReference type="Proteomes" id="UP000219338"/>
    </source>
</evidence>
<name>A0A284RX02_ARMOS</name>
<gene>
    <name evidence="2" type="ORF">ARMOST_16709</name>
</gene>
<keyword evidence="1" id="KW-0472">Membrane</keyword>
<protein>
    <submittedName>
        <fullName evidence="2">Uncharacterized protein</fullName>
    </submittedName>
</protein>
<keyword evidence="1" id="KW-1133">Transmembrane helix</keyword>